<reference evidence="6" key="1">
    <citation type="submission" date="2024-02" db="UniProtKB">
        <authorList>
            <consortium name="WormBaseParasite"/>
        </authorList>
    </citation>
    <scope>IDENTIFICATION</scope>
</reference>
<dbReference type="SUPFAM" id="SSF55797">
    <property type="entry name" value="PR-1-like"/>
    <property type="match status" value="1"/>
</dbReference>
<evidence type="ECO:0000313" key="5">
    <source>
        <dbReference type="Proteomes" id="UP000035681"/>
    </source>
</evidence>
<dbReference type="InterPro" id="IPR001283">
    <property type="entry name" value="CRISP-related"/>
</dbReference>
<keyword evidence="3" id="KW-1133">Transmembrane helix</keyword>
<protein>
    <submittedName>
        <fullName evidence="6">SCP domain-containing protein</fullName>
    </submittedName>
</protein>
<dbReference type="InterPro" id="IPR035940">
    <property type="entry name" value="CAP_sf"/>
</dbReference>
<proteinExistence type="predicted"/>
<dbReference type="PANTHER" id="PTHR10334">
    <property type="entry name" value="CYSTEINE-RICH SECRETORY PROTEIN-RELATED"/>
    <property type="match status" value="1"/>
</dbReference>
<dbReference type="SMART" id="SM00198">
    <property type="entry name" value="SCP"/>
    <property type="match status" value="1"/>
</dbReference>
<keyword evidence="5" id="KW-1185">Reference proteome</keyword>
<organism evidence="5 6">
    <name type="scientific">Strongyloides stercoralis</name>
    <name type="common">Threadworm</name>
    <dbReference type="NCBI Taxonomy" id="6248"/>
    <lineage>
        <taxon>Eukaryota</taxon>
        <taxon>Metazoa</taxon>
        <taxon>Ecdysozoa</taxon>
        <taxon>Nematoda</taxon>
        <taxon>Chromadorea</taxon>
        <taxon>Rhabditida</taxon>
        <taxon>Tylenchina</taxon>
        <taxon>Panagrolaimomorpha</taxon>
        <taxon>Strongyloidoidea</taxon>
        <taxon>Strongyloididae</taxon>
        <taxon>Strongyloides</taxon>
    </lineage>
</organism>
<dbReference type="Gene3D" id="3.40.33.10">
    <property type="entry name" value="CAP"/>
    <property type="match status" value="1"/>
</dbReference>
<evidence type="ECO:0000256" key="2">
    <source>
        <dbReference type="SAM" id="MobiDB-lite"/>
    </source>
</evidence>
<evidence type="ECO:0000256" key="1">
    <source>
        <dbReference type="SAM" id="Coils"/>
    </source>
</evidence>
<accession>A0AAF5DHK5</accession>
<sequence length="469" mass="55132">IQSHIKMTNTNNKEKNINVGEELINYINANTLVIEDLIKQMVYQNNETKSCLLKIKNLLENFSETKESYEKTSDEIKTLNDNVKNLLSNKNSSLPEEEKSNFMTKLDYLIKSLENNIFSKKEALSSSGDISNLVLKQILEFQQQQQERIINLQQQLQQQNSLTTNFKEAIDSYILKLFSQLNHNDQCNCLLKDKVLLALTDNLQSRKENSLSKVEKNESNFFSITCIIFFQTLYFILEVIIYIIIIDFFIENYIRPFVCDWEHINGISGWNCYNNKFYSDDNGISDDYSKGNYTSIWKMVPEDNRNKNGHPINVKSVKKTMYDKINEFRSVHKATDLYVYETLEKSAQNRANLLAAKDSKKAYPMNNKKYQESVYVANKDNLIDSVLKWYHQRYKYNFFNPEKNKYKKNVRDFVNMVWKQTYFVGCGIANHYENYFIVCHYGPKQSGKYTKNVSKASRRYDNNGNSMLE</sequence>
<dbReference type="AlphaFoldDB" id="A0AAF5DHK5"/>
<dbReference type="WBParaSite" id="TCONS_00011418.p1">
    <property type="protein sequence ID" value="TCONS_00011418.p1"/>
    <property type="gene ID" value="XLOC_005800"/>
</dbReference>
<evidence type="ECO:0000256" key="3">
    <source>
        <dbReference type="SAM" id="Phobius"/>
    </source>
</evidence>
<feature type="region of interest" description="Disordered" evidence="2">
    <location>
        <begin position="449"/>
        <end position="469"/>
    </location>
</feature>
<dbReference type="Proteomes" id="UP000035681">
    <property type="component" value="Unplaced"/>
</dbReference>
<feature type="transmembrane region" description="Helical" evidence="3">
    <location>
        <begin position="221"/>
        <end position="245"/>
    </location>
</feature>
<keyword evidence="3" id="KW-0812">Transmembrane</keyword>
<feature type="domain" description="SCP" evidence="4">
    <location>
        <begin position="316"/>
        <end position="451"/>
    </location>
</feature>
<keyword evidence="3" id="KW-0472">Membrane</keyword>
<name>A0AAF5DHK5_STRER</name>
<dbReference type="InterPro" id="IPR014044">
    <property type="entry name" value="CAP_dom"/>
</dbReference>
<evidence type="ECO:0000313" key="6">
    <source>
        <dbReference type="WBParaSite" id="TCONS_00011418.p1"/>
    </source>
</evidence>
<evidence type="ECO:0000259" key="4">
    <source>
        <dbReference type="SMART" id="SM00198"/>
    </source>
</evidence>
<dbReference type="Pfam" id="PF00188">
    <property type="entry name" value="CAP"/>
    <property type="match status" value="1"/>
</dbReference>
<keyword evidence="1" id="KW-0175">Coiled coil</keyword>
<feature type="coiled-coil region" evidence="1">
    <location>
        <begin position="52"/>
        <end position="89"/>
    </location>
</feature>